<organism evidence="1 2">
    <name type="scientific">Trema orientale</name>
    <name type="common">Charcoal tree</name>
    <name type="synonym">Celtis orientalis</name>
    <dbReference type="NCBI Taxonomy" id="63057"/>
    <lineage>
        <taxon>Eukaryota</taxon>
        <taxon>Viridiplantae</taxon>
        <taxon>Streptophyta</taxon>
        <taxon>Embryophyta</taxon>
        <taxon>Tracheophyta</taxon>
        <taxon>Spermatophyta</taxon>
        <taxon>Magnoliopsida</taxon>
        <taxon>eudicotyledons</taxon>
        <taxon>Gunneridae</taxon>
        <taxon>Pentapetalae</taxon>
        <taxon>rosids</taxon>
        <taxon>fabids</taxon>
        <taxon>Rosales</taxon>
        <taxon>Cannabaceae</taxon>
        <taxon>Trema</taxon>
    </lineage>
</organism>
<protein>
    <submittedName>
        <fullName evidence="1">Uncharacterized protein</fullName>
    </submittedName>
</protein>
<reference evidence="2" key="1">
    <citation type="submission" date="2016-06" db="EMBL/GenBank/DDBJ databases">
        <title>Parallel loss of symbiosis genes in relatives of nitrogen-fixing non-legume Parasponia.</title>
        <authorList>
            <person name="Van Velzen R."/>
            <person name="Holmer R."/>
            <person name="Bu F."/>
            <person name="Rutten L."/>
            <person name="Van Zeijl A."/>
            <person name="Liu W."/>
            <person name="Santuari L."/>
            <person name="Cao Q."/>
            <person name="Sharma T."/>
            <person name="Shen D."/>
            <person name="Roswanjaya Y."/>
            <person name="Wardhani T."/>
            <person name="Kalhor M.S."/>
            <person name="Jansen J."/>
            <person name="Van den Hoogen J."/>
            <person name="Gungor B."/>
            <person name="Hartog M."/>
            <person name="Hontelez J."/>
            <person name="Verver J."/>
            <person name="Yang W.-C."/>
            <person name="Schijlen E."/>
            <person name="Repin R."/>
            <person name="Schilthuizen M."/>
            <person name="Schranz E."/>
            <person name="Heidstra R."/>
            <person name="Miyata K."/>
            <person name="Fedorova E."/>
            <person name="Kohlen W."/>
            <person name="Bisseling T."/>
            <person name="Smit S."/>
            <person name="Geurts R."/>
        </authorList>
    </citation>
    <scope>NUCLEOTIDE SEQUENCE [LARGE SCALE GENOMIC DNA]</scope>
    <source>
        <strain evidence="2">cv. RG33-2</strain>
    </source>
</reference>
<dbReference type="InParanoid" id="A0A2P5FU20"/>
<dbReference type="AlphaFoldDB" id="A0A2P5FU20"/>
<dbReference type="EMBL" id="JXTC01000009">
    <property type="protein sequence ID" value="POO01269.1"/>
    <property type="molecule type" value="Genomic_DNA"/>
</dbReference>
<proteinExistence type="predicted"/>
<gene>
    <name evidence="1" type="ORF">TorRG33x02_030230</name>
</gene>
<dbReference type="Proteomes" id="UP000237000">
    <property type="component" value="Unassembled WGS sequence"/>
</dbReference>
<accession>A0A2P5FU20</accession>
<comment type="caution">
    <text evidence="1">The sequence shown here is derived from an EMBL/GenBank/DDBJ whole genome shotgun (WGS) entry which is preliminary data.</text>
</comment>
<keyword evidence="2" id="KW-1185">Reference proteome</keyword>
<name>A0A2P5FU20_TREOI</name>
<evidence type="ECO:0000313" key="2">
    <source>
        <dbReference type="Proteomes" id="UP000237000"/>
    </source>
</evidence>
<dbReference type="OrthoDB" id="10051290at2759"/>
<sequence length="102" mass="11376">MASSIAGSEPKSRVIEWRNSAMDSSLGLLQKDDNCHGFLLRAPLSCQSGQKQRLVRRFKSRETADVMEILKLMSSTLLIALCQAIDLKQQEEISLKNLVPDS</sequence>
<evidence type="ECO:0000313" key="1">
    <source>
        <dbReference type="EMBL" id="POO01269.1"/>
    </source>
</evidence>